<proteinExistence type="predicted"/>
<gene>
    <name evidence="1" type="ORF">Pan44_40760</name>
</gene>
<dbReference type="RefSeq" id="WP_145032749.1">
    <property type="nucleotide sequence ID" value="NZ_CP036271.1"/>
</dbReference>
<dbReference type="KEGG" id="ccos:Pan44_40760"/>
<evidence type="ECO:0000313" key="2">
    <source>
        <dbReference type="Proteomes" id="UP000315700"/>
    </source>
</evidence>
<dbReference type="AlphaFoldDB" id="A0A517SIV6"/>
<sequence>MEYRILDIEIVAGSLVVILEECQLDTSQRSSWSRVVVRCGEDPSWFDLDDSSRRAFVLRNEQTIHWPSSGRSVNVDELLQGRNPSFRCRWRNDRARSDIDREALIGCWEDPQGWVRILLEADGSARVRHVSKGSAFDLPGDHRWEWLGQNAFTLTSSNPNPNVAIGERYVACRFDGNVLILESYRELPFPCTGIVTTRTWRIWTRSRRPKGWRM</sequence>
<name>A0A517SIV6_9PLAN</name>
<dbReference type="EMBL" id="CP036271">
    <property type="protein sequence ID" value="QDT56026.1"/>
    <property type="molecule type" value="Genomic_DNA"/>
</dbReference>
<evidence type="ECO:0000313" key="1">
    <source>
        <dbReference type="EMBL" id="QDT56026.1"/>
    </source>
</evidence>
<dbReference type="Proteomes" id="UP000315700">
    <property type="component" value="Chromosome"/>
</dbReference>
<dbReference type="InParanoid" id="A0A517SIV6"/>
<organism evidence="1 2">
    <name type="scientific">Caulifigura coniformis</name>
    <dbReference type="NCBI Taxonomy" id="2527983"/>
    <lineage>
        <taxon>Bacteria</taxon>
        <taxon>Pseudomonadati</taxon>
        <taxon>Planctomycetota</taxon>
        <taxon>Planctomycetia</taxon>
        <taxon>Planctomycetales</taxon>
        <taxon>Planctomycetaceae</taxon>
        <taxon>Caulifigura</taxon>
    </lineage>
</organism>
<protein>
    <submittedName>
        <fullName evidence="1">Uncharacterized protein</fullName>
    </submittedName>
</protein>
<reference evidence="1 2" key="1">
    <citation type="submission" date="2019-02" db="EMBL/GenBank/DDBJ databases">
        <title>Deep-cultivation of Planctomycetes and their phenomic and genomic characterization uncovers novel biology.</title>
        <authorList>
            <person name="Wiegand S."/>
            <person name="Jogler M."/>
            <person name="Boedeker C."/>
            <person name="Pinto D."/>
            <person name="Vollmers J."/>
            <person name="Rivas-Marin E."/>
            <person name="Kohn T."/>
            <person name="Peeters S.H."/>
            <person name="Heuer A."/>
            <person name="Rast P."/>
            <person name="Oberbeckmann S."/>
            <person name="Bunk B."/>
            <person name="Jeske O."/>
            <person name="Meyerdierks A."/>
            <person name="Storesund J.E."/>
            <person name="Kallscheuer N."/>
            <person name="Luecker S."/>
            <person name="Lage O.M."/>
            <person name="Pohl T."/>
            <person name="Merkel B.J."/>
            <person name="Hornburger P."/>
            <person name="Mueller R.-W."/>
            <person name="Bruemmer F."/>
            <person name="Labrenz M."/>
            <person name="Spormann A.M."/>
            <person name="Op den Camp H."/>
            <person name="Overmann J."/>
            <person name="Amann R."/>
            <person name="Jetten M.S.M."/>
            <person name="Mascher T."/>
            <person name="Medema M.H."/>
            <person name="Devos D.P."/>
            <person name="Kaster A.-K."/>
            <person name="Ovreas L."/>
            <person name="Rohde M."/>
            <person name="Galperin M.Y."/>
            <person name="Jogler C."/>
        </authorList>
    </citation>
    <scope>NUCLEOTIDE SEQUENCE [LARGE SCALE GENOMIC DNA]</scope>
    <source>
        <strain evidence="1 2">Pan44</strain>
    </source>
</reference>
<accession>A0A517SIV6</accession>
<keyword evidence="2" id="KW-1185">Reference proteome</keyword>